<evidence type="ECO:0000256" key="1">
    <source>
        <dbReference type="ARBA" id="ARBA00022771"/>
    </source>
</evidence>
<feature type="domain" description="RING-type" evidence="5">
    <location>
        <begin position="21"/>
        <end position="61"/>
    </location>
</feature>
<reference evidence="6 7" key="1">
    <citation type="submission" date="2018-08" db="EMBL/GenBank/DDBJ databases">
        <authorList>
            <person name="Laetsch R D."/>
            <person name="Stevens L."/>
            <person name="Kumar S."/>
            <person name="Blaxter L. M."/>
        </authorList>
    </citation>
    <scope>NUCLEOTIDE SEQUENCE [LARGE SCALE GENOMIC DNA]</scope>
</reference>
<dbReference type="InterPro" id="IPR001841">
    <property type="entry name" value="Znf_RING"/>
</dbReference>
<dbReference type="GO" id="GO:0061630">
    <property type="term" value="F:ubiquitin protein ligase activity"/>
    <property type="evidence" value="ECO:0007669"/>
    <property type="project" value="TreeGrafter"/>
</dbReference>
<organism evidence="6 7">
    <name type="scientific">Acanthocheilonema viteae</name>
    <name type="common">Filarial nematode worm</name>
    <name type="synonym">Dipetalonema viteae</name>
    <dbReference type="NCBI Taxonomy" id="6277"/>
    <lineage>
        <taxon>Eukaryota</taxon>
        <taxon>Metazoa</taxon>
        <taxon>Ecdysozoa</taxon>
        <taxon>Nematoda</taxon>
        <taxon>Chromadorea</taxon>
        <taxon>Rhabditida</taxon>
        <taxon>Spirurina</taxon>
        <taxon>Spiruromorpha</taxon>
        <taxon>Filarioidea</taxon>
        <taxon>Onchocercidae</taxon>
        <taxon>Acanthocheilonema</taxon>
    </lineage>
</organism>
<dbReference type="Pfam" id="PF13639">
    <property type="entry name" value="zf-RING_2"/>
    <property type="match status" value="1"/>
</dbReference>
<dbReference type="AlphaFoldDB" id="A0A498S7B0"/>
<evidence type="ECO:0000256" key="4">
    <source>
        <dbReference type="SAM" id="Coils"/>
    </source>
</evidence>
<dbReference type="SMART" id="SM00184">
    <property type="entry name" value="RING"/>
    <property type="match status" value="1"/>
</dbReference>
<name>A0A498S7B0_ACAVI</name>
<dbReference type="GO" id="GO:0008270">
    <property type="term" value="F:zinc ion binding"/>
    <property type="evidence" value="ECO:0007669"/>
    <property type="project" value="UniProtKB-KW"/>
</dbReference>
<dbReference type="Proteomes" id="UP000276991">
    <property type="component" value="Unassembled WGS sequence"/>
</dbReference>
<dbReference type="PANTHER" id="PTHR46569:SF1">
    <property type="entry name" value="E3 UBIQUITIN-PROTEIN LIGASE RFWD3-RELATED"/>
    <property type="match status" value="1"/>
</dbReference>
<proteinExistence type="predicted"/>
<dbReference type="GO" id="GO:0031297">
    <property type="term" value="P:replication fork processing"/>
    <property type="evidence" value="ECO:0007669"/>
    <property type="project" value="TreeGrafter"/>
</dbReference>
<evidence type="ECO:0000256" key="2">
    <source>
        <dbReference type="ARBA" id="ARBA00022833"/>
    </source>
</evidence>
<dbReference type="PANTHER" id="PTHR46569">
    <property type="entry name" value="E3 UBIQUITIN-PROTEIN LIGASE TRAIP"/>
    <property type="match status" value="1"/>
</dbReference>
<dbReference type="OrthoDB" id="5829718at2759"/>
<evidence type="ECO:0000259" key="5">
    <source>
        <dbReference type="PROSITE" id="PS50089"/>
    </source>
</evidence>
<evidence type="ECO:0000256" key="3">
    <source>
        <dbReference type="PROSITE-ProRule" id="PRU00175"/>
    </source>
</evidence>
<sequence>MLCKEGFLTSHETGMTQRLQCLICLDALPLSESAALRCGHIFHLHCILQWLESCKTCPVCRKKATTKDLIRQLFFQMEENKSFNSDSTDPLEMHNQLQNALDNLEKERLATAEAKNEANAYLAANLLLKEKVANLESVSRLNVQQIKHLEGMLEKQLDTEKELQKYKKRLQASAFYRLLSSIKDEPVLEIDKYIANEGLEMKKFIALLRRQLKDVMKTIESQKEELQESRKKISELQKKLNEHKDLNIALEKEVALARADSSQTIMNGTVEKVTAFSPKQHSFSPVDVDDCKIFSASLTASACKTSGNSALVQKIQGTTPIRNNLEISVFRDEAESLMGKIWKNELQADIENDMEEVFVPPVIRKCATTTQFHSTSRKTVAVKHNQVIRNRESLKKRSSYVQHCKKREPRCSRYCI</sequence>
<gene>
    <name evidence="6" type="ORF">NAV_LOCUS1458</name>
</gene>
<keyword evidence="7" id="KW-1185">Reference proteome</keyword>
<evidence type="ECO:0000313" key="6">
    <source>
        <dbReference type="EMBL" id="VBB26628.1"/>
    </source>
</evidence>
<dbReference type="GO" id="GO:0016567">
    <property type="term" value="P:protein ubiquitination"/>
    <property type="evidence" value="ECO:0007669"/>
    <property type="project" value="TreeGrafter"/>
</dbReference>
<dbReference type="GO" id="GO:0005634">
    <property type="term" value="C:nucleus"/>
    <property type="evidence" value="ECO:0007669"/>
    <property type="project" value="TreeGrafter"/>
</dbReference>
<keyword evidence="4" id="KW-0175">Coiled coil</keyword>
<dbReference type="GO" id="GO:0090734">
    <property type="term" value="C:site of DNA damage"/>
    <property type="evidence" value="ECO:0007669"/>
    <property type="project" value="TreeGrafter"/>
</dbReference>
<dbReference type="PROSITE" id="PS50089">
    <property type="entry name" value="ZF_RING_2"/>
    <property type="match status" value="1"/>
</dbReference>
<dbReference type="EMBL" id="UPTC01000126">
    <property type="protein sequence ID" value="VBB26628.1"/>
    <property type="molecule type" value="Genomic_DNA"/>
</dbReference>
<feature type="coiled-coil region" evidence="4">
    <location>
        <begin position="205"/>
        <end position="260"/>
    </location>
</feature>
<dbReference type="SUPFAM" id="SSF57850">
    <property type="entry name" value="RING/U-box"/>
    <property type="match status" value="1"/>
</dbReference>
<accession>A0A498S7B0</accession>
<keyword evidence="1 3" id="KW-0479">Metal-binding</keyword>
<dbReference type="STRING" id="6277.A0A498S7B0"/>
<dbReference type="InterPro" id="IPR013083">
    <property type="entry name" value="Znf_RING/FYVE/PHD"/>
</dbReference>
<keyword evidence="2" id="KW-0862">Zinc</keyword>
<dbReference type="Gene3D" id="3.30.40.10">
    <property type="entry name" value="Zinc/RING finger domain, C3HC4 (zinc finger)"/>
    <property type="match status" value="1"/>
</dbReference>
<dbReference type="InterPro" id="IPR052639">
    <property type="entry name" value="TRAIP_ubiq-protein_ligase"/>
</dbReference>
<evidence type="ECO:0000313" key="7">
    <source>
        <dbReference type="Proteomes" id="UP000276991"/>
    </source>
</evidence>
<protein>
    <recommendedName>
        <fullName evidence="5">RING-type domain-containing protein</fullName>
    </recommendedName>
</protein>
<keyword evidence="1 3" id="KW-0863">Zinc-finger</keyword>